<dbReference type="InterPro" id="IPR037185">
    <property type="entry name" value="EmrE-like"/>
</dbReference>
<feature type="transmembrane region" description="Helical" evidence="5">
    <location>
        <begin position="150"/>
        <end position="169"/>
    </location>
</feature>
<sequence length="280" mass="29016">MIMAWIQMAVGAVYALALWILPEARKAPAITFTQVMKLAPVGFFTAAAHAGAVFSLSAGAVSFAQVIKAAEPAFAAAIGYAVYGSSVSRAKLLMLVPVIGGICIASASELDFTWACLAAAGGANVAAAFRGQENKKAMAGDMKAAIGGGANAYAIGTLWSTLLLIPTVFITGEWQKMDAFLKVWEDDGLPGHTGFRFNLIMSGLTFYLYNEVSTLALGKISGVTHSVANTAKRAIIIVGCAIAFGESMSPSKMAGCSIAIGGTFLYAVADDILPQKKKSA</sequence>
<evidence type="ECO:0000313" key="8">
    <source>
        <dbReference type="Proteomes" id="UP000013827"/>
    </source>
</evidence>
<keyword evidence="8" id="KW-1185">Reference proteome</keyword>
<evidence type="ECO:0000256" key="4">
    <source>
        <dbReference type="ARBA" id="ARBA00023136"/>
    </source>
</evidence>
<keyword evidence="4 5" id="KW-0472">Membrane</keyword>
<dbReference type="InterPro" id="IPR004853">
    <property type="entry name" value="Sugar_P_trans_dom"/>
</dbReference>
<dbReference type="PANTHER" id="PTHR11132">
    <property type="entry name" value="SOLUTE CARRIER FAMILY 35"/>
    <property type="match status" value="1"/>
</dbReference>
<dbReference type="eggNOG" id="KOG1441">
    <property type="taxonomic scope" value="Eukaryota"/>
</dbReference>
<keyword evidence="2 5" id="KW-0812">Transmembrane</keyword>
<evidence type="ECO:0000259" key="6">
    <source>
        <dbReference type="Pfam" id="PF03151"/>
    </source>
</evidence>
<dbReference type="Proteomes" id="UP000013827">
    <property type="component" value="Unassembled WGS sequence"/>
</dbReference>
<dbReference type="InterPro" id="IPR050186">
    <property type="entry name" value="TPT_transporter"/>
</dbReference>
<dbReference type="RefSeq" id="XP_005783659.1">
    <property type="nucleotide sequence ID" value="XM_005783602.1"/>
</dbReference>
<dbReference type="AlphaFoldDB" id="A0A0D3K645"/>
<dbReference type="SUPFAM" id="SSF103481">
    <property type="entry name" value="Multidrug resistance efflux transporter EmrE"/>
    <property type="match status" value="1"/>
</dbReference>
<reference evidence="7" key="2">
    <citation type="submission" date="2024-10" db="UniProtKB">
        <authorList>
            <consortium name="EnsemblProtists"/>
        </authorList>
    </citation>
    <scope>IDENTIFICATION</scope>
</reference>
<organism evidence="7 8">
    <name type="scientific">Emiliania huxleyi (strain CCMP1516)</name>
    <dbReference type="NCBI Taxonomy" id="280463"/>
    <lineage>
        <taxon>Eukaryota</taxon>
        <taxon>Haptista</taxon>
        <taxon>Haptophyta</taxon>
        <taxon>Prymnesiophyceae</taxon>
        <taxon>Isochrysidales</taxon>
        <taxon>Noelaerhabdaceae</taxon>
        <taxon>Emiliania</taxon>
    </lineage>
</organism>
<evidence type="ECO:0000256" key="1">
    <source>
        <dbReference type="ARBA" id="ARBA00004141"/>
    </source>
</evidence>
<comment type="subcellular location">
    <subcellularLocation>
        <location evidence="1">Membrane</location>
        <topology evidence="1">Multi-pass membrane protein</topology>
    </subcellularLocation>
</comment>
<feature type="transmembrane region" description="Helical" evidence="5">
    <location>
        <begin position="112"/>
        <end position="129"/>
    </location>
</feature>
<protein>
    <recommendedName>
        <fullName evidence="6">Sugar phosphate transporter domain-containing protein</fullName>
    </recommendedName>
</protein>
<proteinExistence type="predicted"/>
<evidence type="ECO:0000256" key="5">
    <source>
        <dbReference type="SAM" id="Phobius"/>
    </source>
</evidence>
<keyword evidence="3 5" id="KW-1133">Transmembrane helix</keyword>
<accession>A0A0D3K645</accession>
<dbReference type="GeneID" id="17276503"/>
<reference evidence="8" key="1">
    <citation type="journal article" date="2013" name="Nature">
        <title>Pan genome of the phytoplankton Emiliania underpins its global distribution.</title>
        <authorList>
            <person name="Read B.A."/>
            <person name="Kegel J."/>
            <person name="Klute M.J."/>
            <person name="Kuo A."/>
            <person name="Lefebvre S.C."/>
            <person name="Maumus F."/>
            <person name="Mayer C."/>
            <person name="Miller J."/>
            <person name="Monier A."/>
            <person name="Salamov A."/>
            <person name="Young J."/>
            <person name="Aguilar M."/>
            <person name="Claverie J.M."/>
            <person name="Frickenhaus S."/>
            <person name="Gonzalez K."/>
            <person name="Herman E.K."/>
            <person name="Lin Y.C."/>
            <person name="Napier J."/>
            <person name="Ogata H."/>
            <person name="Sarno A.F."/>
            <person name="Shmutz J."/>
            <person name="Schroeder D."/>
            <person name="de Vargas C."/>
            <person name="Verret F."/>
            <person name="von Dassow P."/>
            <person name="Valentin K."/>
            <person name="Van de Peer Y."/>
            <person name="Wheeler G."/>
            <person name="Dacks J.B."/>
            <person name="Delwiche C.F."/>
            <person name="Dyhrman S.T."/>
            <person name="Glockner G."/>
            <person name="John U."/>
            <person name="Richards T."/>
            <person name="Worden A.Z."/>
            <person name="Zhang X."/>
            <person name="Grigoriev I.V."/>
            <person name="Allen A.E."/>
            <person name="Bidle K."/>
            <person name="Borodovsky M."/>
            <person name="Bowler C."/>
            <person name="Brownlee C."/>
            <person name="Cock J.M."/>
            <person name="Elias M."/>
            <person name="Gladyshev V.N."/>
            <person name="Groth M."/>
            <person name="Guda C."/>
            <person name="Hadaegh A."/>
            <person name="Iglesias-Rodriguez M.D."/>
            <person name="Jenkins J."/>
            <person name="Jones B.M."/>
            <person name="Lawson T."/>
            <person name="Leese F."/>
            <person name="Lindquist E."/>
            <person name="Lobanov A."/>
            <person name="Lomsadze A."/>
            <person name="Malik S.B."/>
            <person name="Marsh M.E."/>
            <person name="Mackinder L."/>
            <person name="Mock T."/>
            <person name="Mueller-Roeber B."/>
            <person name="Pagarete A."/>
            <person name="Parker M."/>
            <person name="Probert I."/>
            <person name="Quesneville H."/>
            <person name="Raines C."/>
            <person name="Rensing S.A."/>
            <person name="Riano-Pachon D.M."/>
            <person name="Richier S."/>
            <person name="Rokitta S."/>
            <person name="Shiraiwa Y."/>
            <person name="Soanes D.M."/>
            <person name="van der Giezen M."/>
            <person name="Wahlund T.M."/>
            <person name="Williams B."/>
            <person name="Wilson W."/>
            <person name="Wolfe G."/>
            <person name="Wurch L.L."/>
        </authorList>
    </citation>
    <scope>NUCLEOTIDE SEQUENCE</scope>
</reference>
<feature type="domain" description="Sugar phosphate transporter" evidence="6">
    <location>
        <begin position="2"/>
        <end position="266"/>
    </location>
</feature>
<dbReference type="HOGENOM" id="CLU_019048_0_3_1"/>
<evidence type="ECO:0000313" key="7">
    <source>
        <dbReference type="EnsemblProtists" id="EOD31230"/>
    </source>
</evidence>
<dbReference type="EnsemblProtists" id="EOD31230">
    <property type="protein sequence ID" value="EOD31230"/>
    <property type="gene ID" value="EMIHUDRAFT_418314"/>
</dbReference>
<evidence type="ECO:0000256" key="3">
    <source>
        <dbReference type="ARBA" id="ARBA00022989"/>
    </source>
</evidence>
<name>A0A0D3K645_EMIH1</name>
<dbReference type="PaxDb" id="2903-EOD31230"/>
<dbReference type="Pfam" id="PF03151">
    <property type="entry name" value="TPT"/>
    <property type="match status" value="1"/>
</dbReference>
<dbReference type="GO" id="GO:0016020">
    <property type="term" value="C:membrane"/>
    <property type="evidence" value="ECO:0007669"/>
    <property type="project" value="UniProtKB-SubCell"/>
</dbReference>
<feature type="transmembrane region" description="Helical" evidence="5">
    <location>
        <begin position="42"/>
        <end position="61"/>
    </location>
</feature>
<dbReference type="KEGG" id="ehx:EMIHUDRAFT_418314"/>
<evidence type="ECO:0000256" key="2">
    <source>
        <dbReference type="ARBA" id="ARBA00022692"/>
    </source>
</evidence>